<proteinExistence type="predicted"/>
<sequence length="778" mass="83518">MEADYSSYGGSAARQPSTISRASLCNRGEQTAPPGTCPVSFAFLDKAAEVFSWGLEAVMSCWEPALFSPYEKAVGGVDGPKSTGVVDEHEIKVNMEDVERKTAVGPGSHRATHGQRPPNDCSLDMTNRGSALYVSTCARGYARTQVDQALHHGIYVVGNECDDDTPRSQMQCRDAKYSRQDRYEDHYDSSPSSSVVEEDLSTHVPPSPLYGEYGLDGDSGDEMASSQMQCRDAKYSRQDCYEDHYDSGQSALVVEEDLSTHVPPSPRHRGPVVHNDSGDEGGSPRVVCVVEGETSSSYSRQLLEEGFVQVDECSVLLPPLPRRGYLPSIPEECEVCLPFPASARTGSCSDDQNLYQKDQGGVDGVVAVDGVSEDEGGAPPAGLATLQHASLSSARLRCSHVDASPVSSSAVGSSPSQTDQGWIDGERVLYEVSNDDNEGCSPRKVARPGEAGHHGVPQERGMNACGGDLQSCAALPLDAGDSAPGDCRPSGAAREVASHSFATSQAQQQAKSDGLGTGTEDAEDVVSCEEHRVVPATLAPGKPSVFSISRQYPDGDGPATRTSSIDFLLLPPDRAGEPLALPDENVASRASRLSTGNQFCTADETQSTDIDSDDGACPDQEEHVRNATSKAALQEVATSRPSGKPDSTLPLDRLEEDAEVAEEFSGIFPGFPRERVFRGLPKHGEDAAPDPSSVRGNQSYGQNQQSTHGYETSSDKDHSTRQNHSDNKPNAERRDDSSPWIRVIFIQVSLFRTVYEFGTLSYSTRQENFLFIQISEAA</sequence>
<feature type="region of interest" description="Disordered" evidence="1">
    <location>
        <begin position="681"/>
        <end position="735"/>
    </location>
</feature>
<dbReference type="Proteomes" id="UP000224006">
    <property type="component" value="Chromosome IX"/>
</dbReference>
<feature type="region of interest" description="Disordered" evidence="1">
    <location>
        <begin position="590"/>
        <end position="620"/>
    </location>
</feature>
<evidence type="ECO:0000256" key="1">
    <source>
        <dbReference type="SAM" id="MobiDB-lite"/>
    </source>
</evidence>
<feature type="compositionally biased region" description="Polar residues" evidence="1">
    <location>
        <begin position="694"/>
        <end position="712"/>
    </location>
</feature>
<dbReference type="AlphaFoldDB" id="A0A2A9M4C2"/>
<feature type="region of interest" description="Disordered" evidence="1">
    <location>
        <begin position="482"/>
        <end position="522"/>
    </location>
</feature>
<feature type="region of interest" description="Disordered" evidence="1">
    <location>
        <begin position="177"/>
        <end position="203"/>
    </location>
</feature>
<feature type="region of interest" description="Disordered" evidence="1">
    <location>
        <begin position="260"/>
        <end position="283"/>
    </location>
</feature>
<feature type="compositionally biased region" description="Basic and acidic residues" evidence="1">
    <location>
        <begin position="177"/>
        <end position="188"/>
    </location>
</feature>
<dbReference type="EMBL" id="NWUJ01000010">
    <property type="protein sequence ID" value="PFH32815.1"/>
    <property type="molecule type" value="Genomic_DNA"/>
</dbReference>
<comment type="caution">
    <text evidence="2">The sequence shown here is derived from an EMBL/GenBank/DDBJ whole genome shotgun (WGS) entry which is preliminary data.</text>
</comment>
<evidence type="ECO:0000313" key="3">
    <source>
        <dbReference type="Proteomes" id="UP000224006"/>
    </source>
</evidence>
<dbReference type="KEGG" id="bbes:BESB_014280"/>
<accession>A0A2A9M4C2</accession>
<feature type="compositionally biased region" description="Basic and acidic residues" evidence="1">
    <location>
        <begin position="713"/>
        <end position="735"/>
    </location>
</feature>
<dbReference type="VEuPathDB" id="ToxoDB:BESB_014280"/>
<feature type="compositionally biased region" description="Polar residues" evidence="1">
    <location>
        <begin position="591"/>
        <end position="609"/>
    </location>
</feature>
<feature type="region of interest" description="Disordered" evidence="1">
    <location>
        <begin position="433"/>
        <end position="462"/>
    </location>
</feature>
<evidence type="ECO:0000313" key="2">
    <source>
        <dbReference type="EMBL" id="PFH32815.1"/>
    </source>
</evidence>
<feature type="compositionally biased region" description="Polar residues" evidence="1">
    <location>
        <begin position="500"/>
        <end position="511"/>
    </location>
</feature>
<protein>
    <submittedName>
        <fullName evidence="2">Uncharacterized protein</fullName>
    </submittedName>
</protein>
<dbReference type="GeneID" id="40306489"/>
<organism evidence="2 3">
    <name type="scientific">Besnoitia besnoiti</name>
    <name type="common">Apicomplexan protozoan</name>
    <dbReference type="NCBI Taxonomy" id="94643"/>
    <lineage>
        <taxon>Eukaryota</taxon>
        <taxon>Sar</taxon>
        <taxon>Alveolata</taxon>
        <taxon>Apicomplexa</taxon>
        <taxon>Conoidasida</taxon>
        <taxon>Coccidia</taxon>
        <taxon>Eucoccidiorida</taxon>
        <taxon>Eimeriorina</taxon>
        <taxon>Sarcocystidae</taxon>
        <taxon>Besnoitia</taxon>
    </lineage>
</organism>
<feature type="region of interest" description="Disordered" evidence="1">
    <location>
        <begin position="102"/>
        <end position="122"/>
    </location>
</feature>
<keyword evidence="3" id="KW-1185">Reference proteome</keyword>
<feature type="compositionally biased region" description="Low complexity" evidence="1">
    <location>
        <begin position="404"/>
        <end position="416"/>
    </location>
</feature>
<dbReference type="RefSeq" id="XP_029216824.1">
    <property type="nucleotide sequence ID" value="XM_029360157.1"/>
</dbReference>
<name>A0A2A9M4C2_BESBE</name>
<gene>
    <name evidence="2" type="ORF">BESB_014280</name>
</gene>
<reference evidence="2 3" key="1">
    <citation type="submission" date="2017-09" db="EMBL/GenBank/DDBJ databases">
        <title>Genome sequencing of Besnoitia besnoiti strain Bb-Ger1.</title>
        <authorList>
            <person name="Schares G."/>
            <person name="Venepally P."/>
            <person name="Lorenzi H.A."/>
        </authorList>
    </citation>
    <scope>NUCLEOTIDE SEQUENCE [LARGE SCALE GENOMIC DNA]</scope>
    <source>
        <strain evidence="2 3">Bb-Ger1</strain>
    </source>
</reference>
<feature type="region of interest" description="Disordered" evidence="1">
    <location>
        <begin position="404"/>
        <end position="423"/>
    </location>
</feature>